<evidence type="ECO:0000313" key="2">
    <source>
        <dbReference type="Proteomes" id="UP001054945"/>
    </source>
</evidence>
<reference evidence="1 2" key="1">
    <citation type="submission" date="2021-06" db="EMBL/GenBank/DDBJ databases">
        <title>Caerostris extrusa draft genome.</title>
        <authorList>
            <person name="Kono N."/>
            <person name="Arakawa K."/>
        </authorList>
    </citation>
    <scope>NUCLEOTIDE SEQUENCE [LARGE SCALE GENOMIC DNA]</scope>
</reference>
<accession>A0AAV4WDH7</accession>
<comment type="caution">
    <text evidence="1">The sequence shown here is derived from an EMBL/GenBank/DDBJ whole genome shotgun (WGS) entry which is preliminary data.</text>
</comment>
<sequence length="71" mass="8338">MSFRKGWREWVHHEDLTKPHQHVSLQVWDKNIKGGNWEEGSLHSHSLPTLGRLTCRHVDSMHRQEAFGSVL</sequence>
<protein>
    <submittedName>
        <fullName evidence="1">Uncharacterized protein</fullName>
    </submittedName>
</protein>
<organism evidence="1 2">
    <name type="scientific">Caerostris extrusa</name>
    <name type="common">Bark spider</name>
    <name type="synonym">Caerostris bankana</name>
    <dbReference type="NCBI Taxonomy" id="172846"/>
    <lineage>
        <taxon>Eukaryota</taxon>
        <taxon>Metazoa</taxon>
        <taxon>Ecdysozoa</taxon>
        <taxon>Arthropoda</taxon>
        <taxon>Chelicerata</taxon>
        <taxon>Arachnida</taxon>
        <taxon>Araneae</taxon>
        <taxon>Araneomorphae</taxon>
        <taxon>Entelegynae</taxon>
        <taxon>Araneoidea</taxon>
        <taxon>Araneidae</taxon>
        <taxon>Caerostris</taxon>
    </lineage>
</organism>
<name>A0AAV4WDH7_CAEEX</name>
<proteinExistence type="predicted"/>
<dbReference type="Proteomes" id="UP001054945">
    <property type="component" value="Unassembled WGS sequence"/>
</dbReference>
<dbReference type="EMBL" id="BPLR01016025">
    <property type="protein sequence ID" value="GIY80576.1"/>
    <property type="molecule type" value="Genomic_DNA"/>
</dbReference>
<gene>
    <name evidence="1" type="ORF">CEXT_624241</name>
</gene>
<dbReference type="AlphaFoldDB" id="A0AAV4WDH7"/>
<keyword evidence="2" id="KW-1185">Reference proteome</keyword>
<evidence type="ECO:0000313" key="1">
    <source>
        <dbReference type="EMBL" id="GIY80576.1"/>
    </source>
</evidence>